<gene>
    <name evidence="2" type="ORF">KPS_000467</name>
</gene>
<proteinExistence type="predicted"/>
<dbReference type="EMBL" id="CP133659">
    <property type="protein sequence ID" value="WMW65935.1"/>
    <property type="molecule type" value="Genomic_DNA"/>
</dbReference>
<keyword evidence="3" id="KW-1185">Reference proteome</keyword>
<evidence type="ECO:0000313" key="2">
    <source>
        <dbReference type="EMBL" id="WMW65935.1"/>
    </source>
</evidence>
<sequence>MLKWLLLIAAGYFLYRLVTNEARKKSKDDKKQKEEMVATGEMVRDPICGAYIDANAGVTVRDGDKTYRFCSYECRDNFLKQLESGGREIPAREEKDAE</sequence>
<protein>
    <submittedName>
        <fullName evidence="2">Transcriptional regulator</fullName>
    </submittedName>
</protein>
<accession>A0ABY9R2F9</accession>
<dbReference type="Pfam" id="PF06467">
    <property type="entry name" value="zf-FCS"/>
    <property type="match status" value="1"/>
</dbReference>
<evidence type="ECO:0000259" key="1">
    <source>
        <dbReference type="SMART" id="SM00746"/>
    </source>
</evidence>
<dbReference type="RefSeq" id="WP_167126784.1">
    <property type="nucleotide sequence ID" value="NZ_CP133659.1"/>
</dbReference>
<reference evidence="2" key="1">
    <citation type="submission" date="2023-09" db="EMBL/GenBank/DDBJ databases">
        <authorList>
            <consortium name="CW5 consortium"/>
            <person name="Lu C.-W."/>
        </authorList>
    </citation>
    <scope>NUCLEOTIDE SEQUENCE</scope>
    <source>
        <strain evidence="2">KPS</strain>
    </source>
</reference>
<evidence type="ECO:0000313" key="3">
    <source>
        <dbReference type="Proteomes" id="UP001180616"/>
    </source>
</evidence>
<dbReference type="InterPro" id="IPR010507">
    <property type="entry name" value="Znf_MYM"/>
</dbReference>
<feature type="domain" description="TRASH" evidence="1">
    <location>
        <begin position="45"/>
        <end position="82"/>
    </location>
</feature>
<name>A0ABY9R2F9_9BACT</name>
<dbReference type="SMART" id="SM00746">
    <property type="entry name" value="TRASH"/>
    <property type="match status" value="1"/>
</dbReference>
<organism evidence="2 3">
    <name type="scientific">Nitratidesulfovibrio liaohensis</name>
    <dbReference type="NCBI Taxonomy" id="2604158"/>
    <lineage>
        <taxon>Bacteria</taxon>
        <taxon>Pseudomonadati</taxon>
        <taxon>Thermodesulfobacteriota</taxon>
        <taxon>Desulfovibrionia</taxon>
        <taxon>Desulfovibrionales</taxon>
        <taxon>Desulfovibrionaceae</taxon>
        <taxon>Nitratidesulfovibrio</taxon>
    </lineage>
</organism>
<dbReference type="Proteomes" id="UP001180616">
    <property type="component" value="Chromosome"/>
</dbReference>
<dbReference type="InterPro" id="IPR011017">
    <property type="entry name" value="TRASH_dom"/>
</dbReference>